<dbReference type="InterPro" id="IPR042064">
    <property type="entry name" value="POLG2_C"/>
</dbReference>
<evidence type="ECO:0000313" key="8">
    <source>
        <dbReference type="RefSeq" id="XP_031750242.1"/>
    </source>
</evidence>
<reference evidence="6" key="2">
    <citation type="submission" date="2011-06" db="UniProtKB">
        <authorList>
            <consortium name="Ensembl"/>
        </authorList>
    </citation>
    <scope>IDENTIFICATION</scope>
</reference>
<dbReference type="eggNOG" id="KOG2298">
    <property type="taxonomic scope" value="Eukaryota"/>
</dbReference>
<dbReference type="InterPro" id="IPR027031">
    <property type="entry name" value="Gly-tRNA_synthase/POLG2"/>
</dbReference>
<dbReference type="RefSeq" id="XP_031750243.1">
    <property type="nucleotide sequence ID" value="XM_031894383.1"/>
</dbReference>
<dbReference type="SUPFAM" id="SSF52954">
    <property type="entry name" value="Class II aaRS ABD-related"/>
    <property type="match status" value="1"/>
</dbReference>
<keyword evidence="7" id="KW-1185">Reference proteome</keyword>
<dbReference type="OMA" id="WGQEVLE"/>
<dbReference type="Gene3D" id="3.30.930.10">
    <property type="entry name" value="Bira Bifunctional Protein, Domain 2"/>
    <property type="match status" value="1"/>
</dbReference>
<dbReference type="OrthoDB" id="57698at2759"/>
<keyword evidence="2" id="KW-0235">DNA replication</keyword>
<dbReference type="DNASU" id="448398"/>
<dbReference type="PANTHER" id="PTHR10745">
    <property type="entry name" value="GLYCYL-TRNA SYNTHETASE/DNA POLYMERASE SUBUNIT GAMMA-2"/>
    <property type="match status" value="1"/>
</dbReference>
<dbReference type="GeneTree" id="ENSGT00940000153759"/>
<dbReference type="FunFam" id="3.40.50.800:FF:000095">
    <property type="entry name" value="Polymerase (DNA directed), gamma 2, accessory subunit"/>
    <property type="match status" value="1"/>
</dbReference>
<keyword evidence="3" id="KW-0809">Transit peptide</keyword>
<proteinExistence type="predicted"/>
<dbReference type="KEGG" id="xtr:100493143"/>
<dbReference type="HOGENOM" id="CLU_055833_0_0_1"/>
<accession>A0A5S6L0J5</accession>
<evidence type="ECO:0000313" key="6">
    <source>
        <dbReference type="Ensembl" id="ENSXETP00000027515"/>
    </source>
</evidence>
<comment type="subcellular location">
    <subcellularLocation>
        <location evidence="1">Mitochondrion</location>
    </subcellularLocation>
</comment>
<dbReference type="GO" id="GO:0006264">
    <property type="term" value="P:mitochondrial DNA replication"/>
    <property type="evidence" value="ECO:0000318"/>
    <property type="project" value="GO_Central"/>
</dbReference>
<reference evidence="8 9" key="3">
    <citation type="submission" date="2025-04" db="UniProtKB">
        <authorList>
            <consortium name="RefSeq"/>
        </authorList>
    </citation>
    <scope>IDENTIFICATION</scope>
    <source>
        <strain evidence="8 9">Nigerian</strain>
        <tissue evidence="8 9">Liver and blood</tissue>
    </source>
</reference>
<dbReference type="ExpressionAtlas" id="F6VZT2">
    <property type="expression patterns" value="baseline"/>
</dbReference>
<dbReference type="CDD" id="cd02426">
    <property type="entry name" value="Pol_gamma_b_Cterm"/>
    <property type="match status" value="1"/>
</dbReference>
<accession>F6VZT2</accession>
<dbReference type="CTD" id="11232"/>
<dbReference type="Ensembl" id="ENSXETT00000027515">
    <property type="protein sequence ID" value="ENSXETP00000027515"/>
    <property type="gene ID" value="ENSXETG00000012579"/>
</dbReference>
<evidence type="ECO:0000256" key="1">
    <source>
        <dbReference type="ARBA" id="ARBA00004173"/>
    </source>
</evidence>
<dbReference type="Proteomes" id="UP000008143">
    <property type="component" value="Chromosome 10"/>
</dbReference>
<sequence>MPLRNTRQLLVAAGDTVTGASAELPPWVGRHRRCSRRGLAAAGTAHKQDSLLRLCQERHFISGGAPSHTSLLQGGHSLGPLGVELRRNLLSQWWNSVVLHREQVLAIDTALQLPNPSIAPEAPLLAICTQHLLGLPPQQRGTCLGGPVGKCGVLRHELLYGALMEYVPSMELLNKKLPFGLAEIGKCFHPIPEVANEGTIPPRIGERTVASLVWFISPKSSGQWQDYWLRHRLQWWQKFAQSPSGFGCREIEQEGQGGKISVIQYEFPWGRETIETLCSMDDSALLQMHSGSSTKLQARDGRKWVVPHVLWVSGDLDRGLLAYLSDALQQTEGPPVRGRYQQREVLKLHPTLAPIKVAVDMGKGPTGELRLVCQGLSTELREHGVYVWPGYQESLQGSLEQLYTKYDQMGVLFTVLVSEATLENGLLQARSRDTALKETVHVSKLKDFLLTYIAAATHL</sequence>
<dbReference type="AGR" id="Xenbase:XB-GENE-1009985"/>
<dbReference type="Pfam" id="PF03129">
    <property type="entry name" value="HGTP_anticodon"/>
    <property type="match status" value="1"/>
</dbReference>
<dbReference type="SUPFAM" id="SSF55681">
    <property type="entry name" value="Class II aaRS and biotin synthetases"/>
    <property type="match status" value="1"/>
</dbReference>
<keyword evidence="4" id="KW-0496">Mitochondrion</keyword>
<dbReference type="InterPro" id="IPR045864">
    <property type="entry name" value="aa-tRNA-synth_II/BPL/LPL"/>
</dbReference>
<dbReference type="InterPro" id="IPR004154">
    <property type="entry name" value="Anticodon-bd"/>
</dbReference>
<reference evidence="6" key="1">
    <citation type="journal article" date="2010" name="Science">
        <title>The genome of the Western clawed frog Xenopus tropicalis.</title>
        <authorList>
            <person name="Hellsten U."/>
            <person name="Harland R.M."/>
            <person name="Gilchrist M.J."/>
            <person name="Hendrix D."/>
            <person name="Jurka J."/>
            <person name="Kapitonov V."/>
            <person name="Ovcharenko I."/>
            <person name="Putnam N.H."/>
            <person name="Shu S."/>
            <person name="Taher L."/>
            <person name="Blitz I.L."/>
            <person name="Blumberg B."/>
            <person name="Dichmann D.S."/>
            <person name="Dubchak I."/>
            <person name="Amaya E."/>
            <person name="Detter J.C."/>
            <person name="Fletcher R."/>
            <person name="Gerhard D.S."/>
            <person name="Goodstein D."/>
            <person name="Graves T."/>
            <person name="Grigoriev I.V."/>
            <person name="Grimwood J."/>
            <person name="Kawashima T."/>
            <person name="Lindquist E."/>
            <person name="Lucas S.M."/>
            <person name="Mead P.E."/>
            <person name="Mitros T."/>
            <person name="Ogino H."/>
            <person name="Ohta Y."/>
            <person name="Poliakov A.V."/>
            <person name="Pollet N."/>
            <person name="Robert J."/>
            <person name="Salamov A."/>
            <person name="Sater A.K."/>
            <person name="Schmutz J."/>
            <person name="Terry A."/>
            <person name="Vize P.D."/>
            <person name="Warren W.C."/>
            <person name="Wells D."/>
            <person name="Wills A."/>
            <person name="Wilson R.K."/>
            <person name="Zimmerman L.B."/>
            <person name="Zorn A.M."/>
            <person name="Grainger R."/>
            <person name="Grammer T."/>
            <person name="Khokha M.K."/>
            <person name="Richardson P.M."/>
            <person name="Rokhsar D.S."/>
        </authorList>
    </citation>
    <scope>NUCLEOTIDE SEQUENCE [LARGE SCALE GENOMIC DNA]</scope>
    <source>
        <strain evidence="6">Nigerian</strain>
    </source>
</reference>
<organism evidence="6">
    <name type="scientific">Xenopus tropicalis</name>
    <name type="common">Western clawed frog</name>
    <name type="synonym">Silurana tropicalis</name>
    <dbReference type="NCBI Taxonomy" id="8364"/>
    <lineage>
        <taxon>Eukaryota</taxon>
        <taxon>Metazoa</taxon>
        <taxon>Chordata</taxon>
        <taxon>Craniata</taxon>
        <taxon>Vertebrata</taxon>
        <taxon>Euteleostomi</taxon>
        <taxon>Amphibia</taxon>
        <taxon>Batrachia</taxon>
        <taxon>Anura</taxon>
        <taxon>Pipoidea</taxon>
        <taxon>Pipidae</taxon>
        <taxon>Xenopodinae</taxon>
        <taxon>Xenopus</taxon>
        <taxon>Silurana</taxon>
    </lineage>
</organism>
<protein>
    <submittedName>
        <fullName evidence="8 9">DNA polymerase subunit gamma-2, mitochondrial isoform X1</fullName>
    </submittedName>
    <submittedName>
        <fullName evidence="6">Polymerase (DNA directed), gamma 2, accessory subunit</fullName>
    </submittedName>
</protein>
<dbReference type="Xenbase" id="XB-GENE-1009985">
    <property type="gene designation" value="polg2"/>
</dbReference>
<dbReference type="GO" id="GO:0005737">
    <property type="term" value="C:cytoplasm"/>
    <property type="evidence" value="ECO:0000318"/>
    <property type="project" value="GO_Central"/>
</dbReference>
<evidence type="ECO:0000256" key="4">
    <source>
        <dbReference type="ARBA" id="ARBA00023128"/>
    </source>
</evidence>
<evidence type="ECO:0000313" key="11">
    <source>
        <dbReference type="Xenbase" id="XB-GENE-1009985"/>
    </source>
</evidence>
<dbReference type="RefSeq" id="XP_031750242.1">
    <property type="nucleotide sequence ID" value="XM_031894382.1"/>
</dbReference>
<evidence type="ECO:0000259" key="5">
    <source>
        <dbReference type="Pfam" id="PF03129"/>
    </source>
</evidence>
<dbReference type="RefSeq" id="XP_031750244.1">
    <property type="nucleotide sequence ID" value="XM_031894384.1"/>
</dbReference>
<dbReference type="Gene3D" id="3.40.50.800">
    <property type="entry name" value="Anticodon-binding domain"/>
    <property type="match status" value="1"/>
</dbReference>
<evidence type="ECO:0000256" key="3">
    <source>
        <dbReference type="ARBA" id="ARBA00022946"/>
    </source>
</evidence>
<evidence type="ECO:0000256" key="2">
    <source>
        <dbReference type="ARBA" id="ARBA00022705"/>
    </source>
</evidence>
<dbReference type="GeneID" id="100493143"/>
<evidence type="ECO:0000313" key="7">
    <source>
        <dbReference type="Proteomes" id="UP000008143"/>
    </source>
</evidence>
<dbReference type="Bgee" id="ENSXETG00000012579">
    <property type="expression patterns" value="Expressed in testis and 13 other cell types or tissues"/>
</dbReference>
<gene>
    <name evidence="6 8 9 10 11" type="primary">polg2</name>
</gene>
<feature type="domain" description="Anticodon-binding" evidence="5">
    <location>
        <begin position="358"/>
        <end position="450"/>
    </location>
</feature>
<dbReference type="InterPro" id="IPR036621">
    <property type="entry name" value="Anticodon-bd_dom_sf"/>
</dbReference>
<dbReference type="AlphaFoldDB" id="F6VZT2"/>
<evidence type="ECO:0000313" key="10">
    <source>
        <dbReference type="RefSeq" id="XP_031750244.1"/>
    </source>
</evidence>
<evidence type="ECO:0000313" key="9">
    <source>
        <dbReference type="RefSeq" id="XP_031750243.1"/>
    </source>
</evidence>
<dbReference type="Reactome" id="R-XTR-9913635">
    <property type="pathway name" value="Strand-asynchronous mitochondrial DNA replication"/>
</dbReference>
<name>F6VZT2_XENTR</name>
<dbReference type="GO" id="GO:0005739">
    <property type="term" value="C:mitochondrion"/>
    <property type="evidence" value="ECO:0000318"/>
    <property type="project" value="GO_Central"/>
</dbReference>
<dbReference type="PANTHER" id="PTHR10745:SF8">
    <property type="entry name" value="DNA POLYMERASE SUBUNIT GAMMA-2, MITOCHONDRIAL"/>
    <property type="match status" value="1"/>
</dbReference>